<gene>
    <name evidence="2" type="ORF">H8B17_20465</name>
</gene>
<dbReference type="Proteomes" id="UP000606494">
    <property type="component" value="Unassembled WGS sequence"/>
</dbReference>
<feature type="region of interest" description="Disordered" evidence="1">
    <location>
        <begin position="83"/>
        <end position="102"/>
    </location>
</feature>
<evidence type="ECO:0000313" key="3">
    <source>
        <dbReference type="Proteomes" id="UP000606494"/>
    </source>
</evidence>
<comment type="caution">
    <text evidence="2">The sequence shown here is derived from an EMBL/GenBank/DDBJ whole genome shotgun (WGS) entry which is preliminary data.</text>
</comment>
<accession>A0ABR7Y9G7</accession>
<evidence type="ECO:0000256" key="1">
    <source>
        <dbReference type="SAM" id="MobiDB-lite"/>
    </source>
</evidence>
<keyword evidence="3" id="KW-1185">Reference proteome</keyword>
<name>A0ABR7Y9G7_9SPHI</name>
<reference evidence="2 3" key="1">
    <citation type="submission" date="2020-08" db="EMBL/GenBank/DDBJ databases">
        <title>Sphingobacterium sp. DN00404 isolated from aquaculture water.</title>
        <authorList>
            <person name="Zhang M."/>
        </authorList>
    </citation>
    <scope>NUCLEOTIDE SEQUENCE [LARGE SCALE GENOMIC DNA]</scope>
    <source>
        <strain evidence="2 3">KCTC 32294</strain>
    </source>
</reference>
<organism evidence="2 3">
    <name type="scientific">Sphingobacterium arenae</name>
    <dbReference type="NCBI Taxonomy" id="1280598"/>
    <lineage>
        <taxon>Bacteria</taxon>
        <taxon>Pseudomonadati</taxon>
        <taxon>Bacteroidota</taxon>
        <taxon>Sphingobacteriia</taxon>
        <taxon>Sphingobacteriales</taxon>
        <taxon>Sphingobacteriaceae</taxon>
        <taxon>Sphingobacterium</taxon>
    </lineage>
</organism>
<protein>
    <submittedName>
        <fullName evidence="2">Uncharacterized protein</fullName>
    </submittedName>
</protein>
<evidence type="ECO:0000313" key="2">
    <source>
        <dbReference type="EMBL" id="MBD1427958.1"/>
    </source>
</evidence>
<dbReference type="EMBL" id="JACNYK010000013">
    <property type="protein sequence ID" value="MBD1427958.1"/>
    <property type="molecule type" value="Genomic_DNA"/>
</dbReference>
<sequence length="110" mass="11918">MALPYGTTGSLCPSFDPDRLVGPTVKQAFAIALRVRLPSVLSLPLKASVTFLEATTPVKLPTKQCPPLSGVREPVRKGRYFNVDSRCPGEHPSTSPAYPTHPVQIHNVKL</sequence>
<proteinExistence type="predicted"/>